<comment type="caution">
    <text evidence="1">The sequence shown here is derived from an EMBL/GenBank/DDBJ whole genome shotgun (WGS) entry which is preliminary data.</text>
</comment>
<organism evidence="1">
    <name type="scientific">bioreactor metagenome</name>
    <dbReference type="NCBI Taxonomy" id="1076179"/>
    <lineage>
        <taxon>unclassified sequences</taxon>
        <taxon>metagenomes</taxon>
        <taxon>ecological metagenomes</taxon>
    </lineage>
</organism>
<reference evidence="1" key="1">
    <citation type="submission" date="2019-08" db="EMBL/GenBank/DDBJ databases">
        <authorList>
            <person name="Kucharzyk K."/>
            <person name="Murdoch R.W."/>
            <person name="Higgins S."/>
            <person name="Loffler F."/>
        </authorList>
    </citation>
    <scope>NUCLEOTIDE SEQUENCE</scope>
</reference>
<name>A0A645AS66_9ZZZZ</name>
<protein>
    <submittedName>
        <fullName evidence="1">Uncharacterized protein</fullName>
    </submittedName>
</protein>
<proteinExistence type="predicted"/>
<accession>A0A645AS66</accession>
<dbReference type="AlphaFoldDB" id="A0A645AS66"/>
<dbReference type="EMBL" id="VSSQ01015495">
    <property type="protein sequence ID" value="MPM55909.1"/>
    <property type="molecule type" value="Genomic_DNA"/>
</dbReference>
<evidence type="ECO:0000313" key="1">
    <source>
        <dbReference type="EMBL" id="MPM55909.1"/>
    </source>
</evidence>
<gene>
    <name evidence="1" type="ORF">SDC9_102707</name>
</gene>
<sequence length="68" mass="7677">MAKDEEGKADARAAIVKVNEKNPTRRILPMQLAQSVAREKRIREAQDGAYLPKKRRDVLERGRFATGA</sequence>